<dbReference type="EMBL" id="VUNR01000010">
    <property type="protein sequence ID" value="MSU08620.1"/>
    <property type="molecule type" value="Genomic_DNA"/>
</dbReference>
<comment type="caution">
    <text evidence="1">The sequence shown here is derived from an EMBL/GenBank/DDBJ whole genome shotgun (WGS) entry which is preliminary data.</text>
</comment>
<dbReference type="Proteomes" id="UP000433181">
    <property type="component" value="Unassembled WGS sequence"/>
</dbReference>
<dbReference type="AlphaFoldDB" id="A0A6I2UG84"/>
<reference evidence="1 2" key="1">
    <citation type="submission" date="2019-08" db="EMBL/GenBank/DDBJ databases">
        <title>In-depth cultivation of the pig gut microbiome towards novel bacterial diversity and tailored functional studies.</title>
        <authorList>
            <person name="Wylensek D."/>
            <person name="Hitch T.C.A."/>
            <person name="Clavel T."/>
        </authorList>
    </citation>
    <scope>NUCLEOTIDE SEQUENCE [LARGE SCALE GENOMIC DNA]</scope>
    <source>
        <strain evidence="1 2">WCA-693-APC-5D-A</strain>
    </source>
</reference>
<organism evidence="1 2">
    <name type="scientific">Anaerovibrio slackiae</name>
    <dbReference type="NCBI Taxonomy" id="2652309"/>
    <lineage>
        <taxon>Bacteria</taxon>
        <taxon>Bacillati</taxon>
        <taxon>Bacillota</taxon>
        <taxon>Negativicutes</taxon>
        <taxon>Selenomonadales</taxon>
        <taxon>Selenomonadaceae</taxon>
        <taxon>Anaerovibrio</taxon>
    </lineage>
</organism>
<proteinExistence type="predicted"/>
<dbReference type="GeneID" id="96778551"/>
<accession>A0A6I2UG84</accession>
<keyword evidence="2" id="KW-1185">Reference proteome</keyword>
<evidence type="ECO:0000313" key="2">
    <source>
        <dbReference type="Proteomes" id="UP000433181"/>
    </source>
</evidence>
<name>A0A6I2UG84_9FIRM</name>
<dbReference type="RefSeq" id="WP_154406783.1">
    <property type="nucleotide sequence ID" value="NZ_VUNR01000010.1"/>
</dbReference>
<sequence>MTMEKKDAMLNDDELDMVTGGAAATFLKKREDGKVDMFYVSGQGNIDAFKKLLAGGSVSSMSVSICTGKMSGVPAEKVDAVIARRKERNPQMDVIWMN</sequence>
<evidence type="ECO:0000313" key="1">
    <source>
        <dbReference type="EMBL" id="MSU08620.1"/>
    </source>
</evidence>
<gene>
    <name evidence="1" type="ORF">FYJ84_06435</name>
</gene>
<protein>
    <submittedName>
        <fullName evidence="1">Uncharacterized protein</fullName>
    </submittedName>
</protein>